<accession>A0ACA9KR65</accession>
<dbReference type="EMBL" id="CAJVPU010001794">
    <property type="protein sequence ID" value="CAG8488447.1"/>
    <property type="molecule type" value="Genomic_DNA"/>
</dbReference>
<sequence>MDNTVTSIFSAPVVQSRLEHHHLQQQKQLLKSQKPEARHQRSKSINKGKRGSPHNQSKESSVPMVSVSASDCSNTSRHHITKSSNFNRVDNFDSLRGDSKFPDSSFTNNFINNYSGAIDDSHLSAFGSNDTNRPVLRRSSEKRPSRKYQHNDSTGEDNKLRNGPQVTILKRPQSATDFVKSSNNNNNSTSNKMFLDITHEEQDYQLSSAVGDYSKERRRSDASSSKTRCSQRRKDVKSMTGILQVIETCNYQQQRDSNKESDVNSTLLNPPCLKTSFSPKIDTVCLPVPPQQTNNAFYFPPLNYSNAILALEEEMCSKHDDNEPSTSDNNAHTKRSANKCYKRRSDIYLSTNTSFIPENAPRRQSSTAIELQSQVAPFASQDAANCSMLSTTPPASRRPSTSPDRLMASKLYAGPTFHNSPAPSDLPLPSFLSKPSSKESSPLMTSNTIAPALTPSRVSSPSLSSGNSSDDDMFIMDDVESDAIKHSDRFYNVRKQESSELLRILSERQYNSPAAYMVPARMATSHNPAQVYPTKDGLSLTEISESLRTLLKIHGQ</sequence>
<comment type="caution">
    <text evidence="1">The sequence shown here is derived from an EMBL/GenBank/DDBJ whole genome shotgun (WGS) entry which is preliminary data.</text>
</comment>
<gene>
    <name evidence="1" type="ORF">DHETER_LOCUS2446</name>
</gene>
<evidence type="ECO:0000313" key="1">
    <source>
        <dbReference type="EMBL" id="CAG8488447.1"/>
    </source>
</evidence>
<name>A0ACA9KR65_9GLOM</name>
<dbReference type="Proteomes" id="UP000789702">
    <property type="component" value="Unassembled WGS sequence"/>
</dbReference>
<protein>
    <submittedName>
        <fullName evidence="1">17132_t:CDS:1</fullName>
    </submittedName>
</protein>
<reference evidence="1" key="1">
    <citation type="submission" date="2021-06" db="EMBL/GenBank/DDBJ databases">
        <authorList>
            <person name="Kallberg Y."/>
            <person name="Tangrot J."/>
            <person name="Rosling A."/>
        </authorList>
    </citation>
    <scope>NUCLEOTIDE SEQUENCE</scope>
    <source>
        <strain evidence="1">IL203A</strain>
    </source>
</reference>
<proteinExistence type="predicted"/>
<evidence type="ECO:0000313" key="2">
    <source>
        <dbReference type="Proteomes" id="UP000789702"/>
    </source>
</evidence>
<keyword evidence="2" id="KW-1185">Reference proteome</keyword>
<organism evidence="1 2">
    <name type="scientific">Dentiscutata heterogama</name>
    <dbReference type="NCBI Taxonomy" id="1316150"/>
    <lineage>
        <taxon>Eukaryota</taxon>
        <taxon>Fungi</taxon>
        <taxon>Fungi incertae sedis</taxon>
        <taxon>Mucoromycota</taxon>
        <taxon>Glomeromycotina</taxon>
        <taxon>Glomeromycetes</taxon>
        <taxon>Diversisporales</taxon>
        <taxon>Gigasporaceae</taxon>
        <taxon>Dentiscutata</taxon>
    </lineage>
</organism>